<dbReference type="Gene3D" id="1.10.10.60">
    <property type="entry name" value="Homeodomain-like"/>
    <property type="match status" value="1"/>
</dbReference>
<evidence type="ECO:0000256" key="1">
    <source>
        <dbReference type="ARBA" id="ARBA00023015"/>
    </source>
</evidence>
<evidence type="ECO:0000256" key="2">
    <source>
        <dbReference type="ARBA" id="ARBA00023125"/>
    </source>
</evidence>
<dbReference type="Gene3D" id="2.60.120.280">
    <property type="entry name" value="Regulatory protein AraC"/>
    <property type="match status" value="1"/>
</dbReference>
<dbReference type="InterPro" id="IPR009057">
    <property type="entry name" value="Homeodomain-like_sf"/>
</dbReference>
<dbReference type="SUPFAM" id="SSF51215">
    <property type="entry name" value="Regulatory protein AraC"/>
    <property type="match status" value="1"/>
</dbReference>
<dbReference type="InterPro" id="IPR050204">
    <property type="entry name" value="AraC_XylS_family_regulators"/>
</dbReference>
<dbReference type="InterPro" id="IPR018060">
    <property type="entry name" value="HTH_AraC"/>
</dbReference>
<evidence type="ECO:0000256" key="3">
    <source>
        <dbReference type="ARBA" id="ARBA00023163"/>
    </source>
</evidence>
<evidence type="ECO:0000313" key="6">
    <source>
        <dbReference type="Proteomes" id="UP001519887"/>
    </source>
</evidence>
<gene>
    <name evidence="5" type="ORF">K0U00_34575</name>
</gene>
<evidence type="ECO:0000259" key="4">
    <source>
        <dbReference type="PROSITE" id="PS01124"/>
    </source>
</evidence>
<accession>A0ABS7CE60</accession>
<dbReference type="SUPFAM" id="SSF46689">
    <property type="entry name" value="Homeodomain-like"/>
    <property type="match status" value="1"/>
</dbReference>
<organism evidence="5 6">
    <name type="scientific">Paenibacillus sepulcri</name>
    <dbReference type="NCBI Taxonomy" id="359917"/>
    <lineage>
        <taxon>Bacteria</taxon>
        <taxon>Bacillati</taxon>
        <taxon>Bacillota</taxon>
        <taxon>Bacilli</taxon>
        <taxon>Bacillales</taxon>
        <taxon>Paenibacillaceae</taxon>
        <taxon>Paenibacillus</taxon>
    </lineage>
</organism>
<dbReference type="PROSITE" id="PS01124">
    <property type="entry name" value="HTH_ARAC_FAMILY_2"/>
    <property type="match status" value="1"/>
</dbReference>
<dbReference type="Proteomes" id="UP001519887">
    <property type="component" value="Unassembled WGS sequence"/>
</dbReference>
<keyword evidence="1" id="KW-0805">Transcription regulation</keyword>
<reference evidence="5 6" key="1">
    <citation type="submission" date="2021-07" db="EMBL/GenBank/DDBJ databases">
        <title>Paenibacillus radiodurans sp. nov., isolated from the southeastern edge of Tengger Desert.</title>
        <authorList>
            <person name="Zhang G."/>
        </authorList>
    </citation>
    <scope>NUCLEOTIDE SEQUENCE [LARGE SCALE GENOMIC DNA]</scope>
    <source>
        <strain evidence="5 6">CCM 7311</strain>
    </source>
</reference>
<keyword evidence="3" id="KW-0804">Transcription</keyword>
<sequence>MLKPDSFAFRYAEPLPYMLLDSMGWQSASSGSYGNKGLKRTDHGHVIFQYTLSGEGIIEMEGQTHTLQEGKAFMVKIPSSHHYYYAGGQGKPWEFVWLNAKGEDAVRMWDRILARRGPIVSLQNESQPVARFWELYRAVAVERIYESAPLSQLLYGFMLSLLAPDTSIAPGPESHPIIKKAKDYMKYHYARNLSLEDIASQCGISRSYLCRLFQHKEGISPLEFLRRRRVE</sequence>
<protein>
    <submittedName>
        <fullName evidence="5">AraC family transcriptional regulator</fullName>
    </submittedName>
</protein>
<keyword evidence="2" id="KW-0238">DNA-binding</keyword>
<keyword evidence="6" id="KW-1185">Reference proteome</keyword>
<dbReference type="EMBL" id="JAHZIK010001523">
    <property type="protein sequence ID" value="MBW7459189.1"/>
    <property type="molecule type" value="Genomic_DNA"/>
</dbReference>
<comment type="caution">
    <text evidence="5">The sequence shown here is derived from an EMBL/GenBank/DDBJ whole genome shotgun (WGS) entry which is preliminary data.</text>
</comment>
<evidence type="ECO:0000313" key="5">
    <source>
        <dbReference type="EMBL" id="MBW7459189.1"/>
    </source>
</evidence>
<dbReference type="InterPro" id="IPR037923">
    <property type="entry name" value="HTH-like"/>
</dbReference>
<dbReference type="Pfam" id="PF02311">
    <property type="entry name" value="AraC_binding"/>
    <property type="match status" value="1"/>
</dbReference>
<name>A0ABS7CE60_9BACL</name>
<dbReference type="PANTHER" id="PTHR46796:SF6">
    <property type="entry name" value="ARAC SUBFAMILY"/>
    <property type="match status" value="1"/>
</dbReference>
<feature type="domain" description="HTH araC/xylS-type" evidence="4">
    <location>
        <begin position="179"/>
        <end position="231"/>
    </location>
</feature>
<proteinExistence type="predicted"/>
<feature type="non-terminal residue" evidence="5">
    <location>
        <position position="231"/>
    </location>
</feature>
<dbReference type="InterPro" id="IPR003313">
    <property type="entry name" value="AraC-bd"/>
</dbReference>
<dbReference type="PANTHER" id="PTHR46796">
    <property type="entry name" value="HTH-TYPE TRANSCRIPTIONAL ACTIVATOR RHAS-RELATED"/>
    <property type="match status" value="1"/>
</dbReference>
<dbReference type="Pfam" id="PF00165">
    <property type="entry name" value="HTH_AraC"/>
    <property type="match status" value="1"/>
</dbReference>